<reference evidence="2 3" key="1">
    <citation type="journal article" date="2016" name="Mol. Biol. Evol.">
        <title>Comparative Genomics of Early-Diverging Mushroom-Forming Fungi Provides Insights into the Origins of Lignocellulose Decay Capabilities.</title>
        <authorList>
            <person name="Nagy L.G."/>
            <person name="Riley R."/>
            <person name="Tritt A."/>
            <person name="Adam C."/>
            <person name="Daum C."/>
            <person name="Floudas D."/>
            <person name="Sun H."/>
            <person name="Yadav J.S."/>
            <person name="Pangilinan J."/>
            <person name="Larsson K.H."/>
            <person name="Matsuura K."/>
            <person name="Barry K."/>
            <person name="Labutti K."/>
            <person name="Kuo R."/>
            <person name="Ohm R.A."/>
            <person name="Bhattacharya S.S."/>
            <person name="Shirouzu T."/>
            <person name="Yoshinaga Y."/>
            <person name="Martin F.M."/>
            <person name="Grigoriev I.V."/>
            <person name="Hibbett D.S."/>
        </authorList>
    </citation>
    <scope>NUCLEOTIDE SEQUENCE [LARGE SCALE GENOMIC DNA]</scope>
    <source>
        <strain evidence="2 3">CBS 109695</strain>
    </source>
</reference>
<name>A0A166FIT1_9AGAM</name>
<accession>A0A166FIT1</accession>
<keyword evidence="1" id="KW-0472">Membrane</keyword>
<dbReference type="InterPro" id="IPR029044">
    <property type="entry name" value="Nucleotide-diphossugar_trans"/>
</dbReference>
<keyword evidence="1" id="KW-0812">Transmembrane</keyword>
<protein>
    <submittedName>
        <fullName evidence="2">Glycosyltransferase family 32 protein</fullName>
    </submittedName>
</protein>
<dbReference type="InterPro" id="IPR051733">
    <property type="entry name" value="WD_repeat_DCAF13/WDSOF1"/>
</dbReference>
<dbReference type="SUPFAM" id="SSF53448">
    <property type="entry name" value="Nucleotide-diphospho-sugar transferases"/>
    <property type="match status" value="1"/>
</dbReference>
<dbReference type="PANTHER" id="PTHR22851:SF1">
    <property type="entry name" value="GLYCOSYLTRANSFERASE FAMILY 32 PROTEIN"/>
    <property type="match status" value="1"/>
</dbReference>
<evidence type="ECO:0000256" key="1">
    <source>
        <dbReference type="SAM" id="Phobius"/>
    </source>
</evidence>
<dbReference type="OrthoDB" id="108365at2759"/>
<feature type="transmembrane region" description="Helical" evidence="1">
    <location>
        <begin position="80"/>
        <end position="98"/>
    </location>
</feature>
<dbReference type="STRING" id="436010.A0A166FIT1"/>
<dbReference type="Gene3D" id="3.90.550.20">
    <property type="match status" value="1"/>
</dbReference>
<sequence length="726" mass="82176">MSSSSIYMPRGNGHRDKGRISLLSSHSSVHERHDHRHLPWTTLVTLPIPGIPTRQLKIPVPSLARIHQTSIARFGRKRGSAVLAITVFALFFTLFALAKRFGGGEQKWPTASFSPPSTLVFGREELQKIWKWEIESGHHPSGQKVPEEIGFTNVPANPSLPPRKPTIPPRFSQSLGPMTADIVGIGPKRVYLDIQSSLNNVAYPPRPVPGSVADLDVIMEHCDFSQQKYVRDCLEVLRLGGGLDSGNRLRRGKMDEWKYIFLEDEWAKDALSPSALDAGNTHIPGPPDVKGLRMKPGAAWEQPLPLLPPSPPKPVVAGPSPCDDDNPRIFHMFWTGPFTDKPYAALMSFLYTQNTGIHLPRDHETNVCRPKFWFWVNPGPAASVANPSAYRDMFDELKNNSWSAPFLHPRFQDVIYFKLWNITDQLDNTPEMKDEWRSFPALFNSGGHKFEVPKAKSPIAGDLADKNGTASLAATRTSSDGEDIYNRVGSQSAETVDKLSTVMSDIARFLLCHRYGGVYLDADNLLLRDWEELWGWKGAFAYRWSRLPGYNTAILRMHKHSAIGSFLFRTALKNDLDFHPMTITKYFNDAHLQDLLFRVPDALFDPAFLSVENYQRDRPPQPVFDKFEEFFDTPVQDSAAPGALGFDGFFKGAYCYHWHNSYWTPFDRARNWPDLGPRFSSQVAAEIPGNSDKDTRDLGWSTVMKRTFEAYIRGDRPNMYGEWIQW</sequence>
<dbReference type="Proteomes" id="UP000076532">
    <property type="component" value="Unassembled WGS sequence"/>
</dbReference>
<proteinExistence type="predicted"/>
<dbReference type="GO" id="GO:0000462">
    <property type="term" value="P:maturation of SSU-rRNA from tricistronic rRNA transcript (SSU-rRNA, 5.8S rRNA, LSU-rRNA)"/>
    <property type="evidence" value="ECO:0007669"/>
    <property type="project" value="TreeGrafter"/>
</dbReference>
<dbReference type="AlphaFoldDB" id="A0A166FIT1"/>
<dbReference type="EMBL" id="KV417589">
    <property type="protein sequence ID" value="KZP16846.1"/>
    <property type="molecule type" value="Genomic_DNA"/>
</dbReference>
<evidence type="ECO:0000313" key="2">
    <source>
        <dbReference type="EMBL" id="KZP16846.1"/>
    </source>
</evidence>
<evidence type="ECO:0000313" key="3">
    <source>
        <dbReference type="Proteomes" id="UP000076532"/>
    </source>
</evidence>
<organism evidence="2 3">
    <name type="scientific">Athelia psychrophila</name>
    <dbReference type="NCBI Taxonomy" id="1759441"/>
    <lineage>
        <taxon>Eukaryota</taxon>
        <taxon>Fungi</taxon>
        <taxon>Dikarya</taxon>
        <taxon>Basidiomycota</taxon>
        <taxon>Agaricomycotina</taxon>
        <taxon>Agaricomycetes</taxon>
        <taxon>Agaricomycetidae</taxon>
        <taxon>Atheliales</taxon>
        <taxon>Atheliaceae</taxon>
        <taxon>Athelia</taxon>
    </lineage>
</organism>
<keyword evidence="1" id="KW-1133">Transmembrane helix</keyword>
<dbReference type="GO" id="GO:0032040">
    <property type="term" value="C:small-subunit processome"/>
    <property type="evidence" value="ECO:0007669"/>
    <property type="project" value="TreeGrafter"/>
</dbReference>
<keyword evidence="3" id="KW-1185">Reference proteome</keyword>
<dbReference type="PANTHER" id="PTHR22851">
    <property type="entry name" value="U3 SMALL NUCLEOLAR RNA U3 SNORNA ASSOCIATED PROTEIN"/>
    <property type="match status" value="1"/>
</dbReference>
<gene>
    <name evidence="2" type="ORF">FIBSPDRAFT_831377</name>
</gene>